<keyword evidence="3" id="KW-1185">Reference proteome</keyword>
<name>W0AK89_9SPHN</name>
<accession>W0AK89</accession>
<feature type="region of interest" description="Disordered" evidence="1">
    <location>
        <begin position="63"/>
        <end position="114"/>
    </location>
</feature>
<gene>
    <name evidence="2" type="ORF">NX02_22295</name>
</gene>
<dbReference type="Proteomes" id="UP000018851">
    <property type="component" value="Chromosome"/>
</dbReference>
<protein>
    <recommendedName>
        <fullName evidence="4">Lipoprotein</fullName>
    </recommendedName>
</protein>
<dbReference type="KEGG" id="ssan:NX02_22295"/>
<dbReference type="RefSeq" id="WP_025294210.1">
    <property type="nucleotide sequence ID" value="NZ_CP006644.1"/>
</dbReference>
<dbReference type="HOGENOM" id="CLU_1115206_0_0_5"/>
<dbReference type="EMBL" id="CP006644">
    <property type="protein sequence ID" value="AHE56080.1"/>
    <property type="molecule type" value="Genomic_DNA"/>
</dbReference>
<reference evidence="2 3" key="1">
    <citation type="submission" date="2013-07" db="EMBL/GenBank/DDBJ databases">
        <title>Completed genome of Sphingomonas sanxanigenens NX02.</title>
        <authorList>
            <person name="Ma T."/>
            <person name="Huang H."/>
            <person name="Wu M."/>
            <person name="Li X."/>
            <person name="Li G."/>
        </authorList>
    </citation>
    <scope>NUCLEOTIDE SEQUENCE [LARGE SCALE GENOMIC DNA]</scope>
    <source>
        <strain evidence="2 3">NX02</strain>
    </source>
</reference>
<evidence type="ECO:0000313" key="2">
    <source>
        <dbReference type="EMBL" id="AHE56080.1"/>
    </source>
</evidence>
<sequence length="282" mass="30016">MSATRRAVAALVALALPILLTGCLFLPGKFASDMTVGADGAFDFRYKGEIIFAGHEAWEPVAEPVCNGPRPGETIDRDKEGAEEDSWKERPCTPEERSEKQAETAAQRRRSMSSQAPMMAELLGINPGDEASYEQFAARLRKLDGWKAVTYKGKGVFEVDYVISGTLDRDFVWPVYPQTGASAFPMLIAARAADGTVTVSAPGFGGPQGPGISPALTAMGPRGKDNDLPKVPTDGVFTLTTAAPVVSTSATAAVPAGARGKMMRWTVKPDSKVTPQAVLRLK</sequence>
<dbReference type="PATRIC" id="fig|1123269.5.peg.4358"/>
<dbReference type="AlphaFoldDB" id="W0AK89"/>
<dbReference type="eggNOG" id="ENOG5032TJS">
    <property type="taxonomic scope" value="Bacteria"/>
</dbReference>
<dbReference type="OrthoDB" id="7390084at2"/>
<dbReference type="PROSITE" id="PS51257">
    <property type="entry name" value="PROKAR_LIPOPROTEIN"/>
    <property type="match status" value="1"/>
</dbReference>
<proteinExistence type="predicted"/>
<feature type="compositionally biased region" description="Basic and acidic residues" evidence="1">
    <location>
        <begin position="73"/>
        <end position="102"/>
    </location>
</feature>
<organism evidence="2 3">
    <name type="scientific">Sphingomonas sanxanigenens DSM 19645 = NX02</name>
    <dbReference type="NCBI Taxonomy" id="1123269"/>
    <lineage>
        <taxon>Bacteria</taxon>
        <taxon>Pseudomonadati</taxon>
        <taxon>Pseudomonadota</taxon>
        <taxon>Alphaproteobacteria</taxon>
        <taxon>Sphingomonadales</taxon>
        <taxon>Sphingomonadaceae</taxon>
        <taxon>Sphingomonas</taxon>
    </lineage>
</organism>
<evidence type="ECO:0008006" key="4">
    <source>
        <dbReference type="Google" id="ProtNLM"/>
    </source>
</evidence>
<evidence type="ECO:0000313" key="3">
    <source>
        <dbReference type="Proteomes" id="UP000018851"/>
    </source>
</evidence>
<dbReference type="STRING" id="1123269.NX02_22295"/>
<evidence type="ECO:0000256" key="1">
    <source>
        <dbReference type="SAM" id="MobiDB-lite"/>
    </source>
</evidence>